<organism evidence="3 4">
    <name type="scientific">Streptomyces similanensis</name>
    <dbReference type="NCBI Taxonomy" id="1274988"/>
    <lineage>
        <taxon>Bacteria</taxon>
        <taxon>Bacillati</taxon>
        <taxon>Actinomycetota</taxon>
        <taxon>Actinomycetes</taxon>
        <taxon>Kitasatosporales</taxon>
        <taxon>Streptomycetaceae</taxon>
        <taxon>Streptomyces</taxon>
    </lineage>
</organism>
<feature type="chain" id="PRO_5046729534" description="Sensor domain-containing protein" evidence="2">
    <location>
        <begin position="30"/>
        <end position="261"/>
    </location>
</feature>
<dbReference type="PROSITE" id="PS51257">
    <property type="entry name" value="PROKAR_LIPOPROTEIN"/>
    <property type="match status" value="1"/>
</dbReference>
<protein>
    <recommendedName>
        <fullName evidence="5">Sensor domain-containing protein</fullName>
    </recommendedName>
</protein>
<reference evidence="4" key="1">
    <citation type="journal article" date="2019" name="Int. J. Syst. Evol. Microbiol.">
        <title>The Global Catalogue of Microorganisms (GCM) 10K type strain sequencing project: providing services to taxonomists for standard genome sequencing and annotation.</title>
        <authorList>
            <consortium name="The Broad Institute Genomics Platform"/>
            <consortium name="The Broad Institute Genome Sequencing Center for Infectious Disease"/>
            <person name="Wu L."/>
            <person name="Ma J."/>
        </authorList>
    </citation>
    <scope>NUCLEOTIDE SEQUENCE [LARGE SCALE GENOMIC DNA]</scope>
    <source>
        <strain evidence="4">JCM 18410</strain>
    </source>
</reference>
<dbReference type="RefSeq" id="WP_345668882.1">
    <property type="nucleotide sequence ID" value="NZ_BAABKC010000044.1"/>
</dbReference>
<name>A0ABP9KIF1_9ACTN</name>
<evidence type="ECO:0000256" key="2">
    <source>
        <dbReference type="SAM" id="SignalP"/>
    </source>
</evidence>
<feature type="compositionally biased region" description="Low complexity" evidence="1">
    <location>
        <begin position="35"/>
        <end position="53"/>
    </location>
</feature>
<feature type="region of interest" description="Disordered" evidence="1">
    <location>
        <begin position="33"/>
        <end position="53"/>
    </location>
</feature>
<evidence type="ECO:0000256" key="1">
    <source>
        <dbReference type="SAM" id="MobiDB-lite"/>
    </source>
</evidence>
<keyword evidence="4" id="KW-1185">Reference proteome</keyword>
<dbReference type="EMBL" id="BAABKC010000044">
    <property type="protein sequence ID" value="GAA5057535.1"/>
    <property type="molecule type" value="Genomic_DNA"/>
</dbReference>
<comment type="caution">
    <text evidence="3">The sequence shown here is derived from an EMBL/GenBank/DDBJ whole genome shotgun (WGS) entry which is preliminary data.</text>
</comment>
<evidence type="ECO:0000313" key="4">
    <source>
        <dbReference type="Proteomes" id="UP001500124"/>
    </source>
</evidence>
<proteinExistence type="predicted"/>
<keyword evidence="2" id="KW-0732">Signal</keyword>
<accession>A0ABP9KIF1</accession>
<evidence type="ECO:0000313" key="3">
    <source>
        <dbReference type="EMBL" id="GAA5057535.1"/>
    </source>
</evidence>
<feature type="signal peptide" evidence="2">
    <location>
        <begin position="1"/>
        <end position="29"/>
    </location>
</feature>
<evidence type="ECO:0008006" key="5">
    <source>
        <dbReference type="Google" id="ProtNLM"/>
    </source>
</evidence>
<gene>
    <name evidence="3" type="ORF">GCM10023336_31520</name>
</gene>
<sequence>MPRSPAAARVLPAAVCCAAALLTATACTAGGGRDTGAAATEAAPSRPAAPASPTGAAMLTAAQAQAALLTETDLGAPWAPTDGAATWRDGVLKAQTDIAGCARLMDSLYADEPLGTPTGTRAVVAYDDADDQAQLRYQVLSLHAADVDRSLAWLRTLPRSCAQFTAETTSAGTQDVRVSDLALPAVGDARQGLRITFTGETDEDGDADTLTLDVVAVRVGDDAIVVSDGALGALPPDATTQAVTLGVRRLTDARQKARAQA</sequence>
<dbReference type="Proteomes" id="UP001500124">
    <property type="component" value="Unassembled WGS sequence"/>
</dbReference>